<feature type="non-terminal residue" evidence="2">
    <location>
        <position position="95"/>
    </location>
</feature>
<protein>
    <recommendedName>
        <fullName evidence="3">Transglycosylase SLT domain-containing protein</fullName>
    </recommendedName>
</protein>
<proteinExistence type="predicted"/>
<keyword evidence="1" id="KW-0175">Coiled coil</keyword>
<comment type="caution">
    <text evidence="2">The sequence shown here is derived from an EMBL/GenBank/DDBJ whole genome shotgun (WGS) entry which is preliminary data.</text>
</comment>
<evidence type="ECO:0000313" key="2">
    <source>
        <dbReference type="EMBL" id="GAI68566.1"/>
    </source>
</evidence>
<feature type="coiled-coil region" evidence="1">
    <location>
        <begin position="12"/>
        <end position="39"/>
    </location>
</feature>
<accession>X1RNN0</accession>
<feature type="non-terminal residue" evidence="2">
    <location>
        <position position="1"/>
    </location>
</feature>
<gene>
    <name evidence="2" type="ORF">S06H3_65419</name>
</gene>
<evidence type="ECO:0000256" key="1">
    <source>
        <dbReference type="SAM" id="Coils"/>
    </source>
</evidence>
<evidence type="ECO:0008006" key="3">
    <source>
        <dbReference type="Google" id="ProtNLM"/>
    </source>
</evidence>
<sequence length="95" mass="10748">SSKTKEEQEYYLQITEAEYQKQLKEQQEVEAKAAEIRTRLFELIGVAEGGIEFGKAVEIAKYVEKITKVRPAFLLAIIAQESMRYGKFGGNVGQC</sequence>
<reference evidence="2" key="1">
    <citation type="journal article" date="2014" name="Front. Microbiol.">
        <title>High frequency of phylogenetically diverse reductive dehalogenase-homologous genes in deep subseafloor sedimentary metagenomes.</title>
        <authorList>
            <person name="Kawai M."/>
            <person name="Futagami T."/>
            <person name="Toyoda A."/>
            <person name="Takaki Y."/>
            <person name="Nishi S."/>
            <person name="Hori S."/>
            <person name="Arai W."/>
            <person name="Tsubouchi T."/>
            <person name="Morono Y."/>
            <person name="Uchiyama I."/>
            <person name="Ito T."/>
            <person name="Fujiyama A."/>
            <person name="Inagaki F."/>
            <person name="Takami H."/>
        </authorList>
    </citation>
    <scope>NUCLEOTIDE SEQUENCE</scope>
    <source>
        <strain evidence="2">Expedition CK06-06</strain>
    </source>
</reference>
<name>X1RNN0_9ZZZZ</name>
<organism evidence="2">
    <name type="scientific">marine sediment metagenome</name>
    <dbReference type="NCBI Taxonomy" id="412755"/>
    <lineage>
        <taxon>unclassified sequences</taxon>
        <taxon>metagenomes</taxon>
        <taxon>ecological metagenomes</taxon>
    </lineage>
</organism>
<dbReference type="AlphaFoldDB" id="X1RNN0"/>
<dbReference type="EMBL" id="BARV01044042">
    <property type="protein sequence ID" value="GAI68566.1"/>
    <property type="molecule type" value="Genomic_DNA"/>
</dbReference>